<evidence type="ECO:0000313" key="2">
    <source>
        <dbReference type="EMBL" id="OPH52996.1"/>
    </source>
</evidence>
<evidence type="ECO:0000256" key="1">
    <source>
        <dbReference type="SAM" id="MobiDB-lite"/>
    </source>
</evidence>
<name>A0A1V4HEG0_9BACL</name>
<dbReference type="EMBL" id="MBTG01000025">
    <property type="protein sequence ID" value="OPH52996.1"/>
    <property type="molecule type" value="Genomic_DNA"/>
</dbReference>
<dbReference type="Proteomes" id="UP000190626">
    <property type="component" value="Unassembled WGS sequence"/>
</dbReference>
<evidence type="ECO:0000313" key="3">
    <source>
        <dbReference type="Proteomes" id="UP000190626"/>
    </source>
</evidence>
<proteinExistence type="predicted"/>
<reference evidence="3" key="1">
    <citation type="submission" date="2016-07" db="EMBL/GenBank/DDBJ databases">
        <authorList>
            <person name="Florea S."/>
            <person name="Webb J.S."/>
            <person name="Jaromczyk J."/>
            <person name="Schardl C.L."/>
        </authorList>
    </citation>
    <scope>NUCLEOTIDE SEQUENCE [LARGE SCALE GENOMIC DNA]</scope>
    <source>
        <strain evidence="3">CY1</strain>
    </source>
</reference>
<dbReference type="AlphaFoldDB" id="A0A1V4HEG0"/>
<organism evidence="2 3">
    <name type="scientific">Paenibacillus ferrarius</name>
    <dbReference type="NCBI Taxonomy" id="1469647"/>
    <lineage>
        <taxon>Bacteria</taxon>
        <taxon>Bacillati</taxon>
        <taxon>Bacillota</taxon>
        <taxon>Bacilli</taxon>
        <taxon>Bacillales</taxon>
        <taxon>Paenibacillaceae</taxon>
        <taxon>Paenibacillus</taxon>
    </lineage>
</organism>
<dbReference type="RefSeq" id="WP_079416191.1">
    <property type="nucleotide sequence ID" value="NZ_MBTG01000025.1"/>
</dbReference>
<sequence>MKLIENAVPIENPFGAEEFVELLGCMGQEEFIDFVTELWDEGEGLSIYHDDVISYVHVASKNILYYRKIDSEGTSKPSESASDSASDSESEPNKNNKSADKARIFTNSLLILILFLSTFLPQSANAASYFQGTMSEDPVNYGNLADTKFNTTTGSVTLPGYLTTVQSKNYTATAYTFTDPRKIPNQASANLSALPSDANESLLTAILAFSQKFDTAQITKLTGITVTDAQVKEATQLALWTYAATVQLKYQIDVNSVSDPTVRSLATAISSWATTQVTNLPANVTMGKHLFPTYKPTLDASAAKMNKSLNYVNFGPYTINSPVATAFNFSVSGGHLLDASGNVVEQIQSGQQFNIGFPET</sequence>
<gene>
    <name evidence="2" type="ORF">BC351_32585</name>
</gene>
<accession>A0A1V4HEG0</accession>
<comment type="caution">
    <text evidence="2">The sequence shown here is derived from an EMBL/GenBank/DDBJ whole genome shotgun (WGS) entry which is preliminary data.</text>
</comment>
<protein>
    <submittedName>
        <fullName evidence="2">Uncharacterized protein</fullName>
    </submittedName>
</protein>
<feature type="region of interest" description="Disordered" evidence="1">
    <location>
        <begin position="72"/>
        <end position="98"/>
    </location>
</feature>
<feature type="compositionally biased region" description="Low complexity" evidence="1">
    <location>
        <begin position="78"/>
        <end position="87"/>
    </location>
</feature>
<keyword evidence="3" id="KW-1185">Reference proteome</keyword>